<evidence type="ECO:0000313" key="2">
    <source>
        <dbReference type="EMBL" id="KAK7571202.1"/>
    </source>
</evidence>
<dbReference type="AlphaFoldDB" id="A0AAN9T6F0"/>
<proteinExistence type="predicted"/>
<feature type="compositionally biased region" description="Basic residues" evidence="1">
    <location>
        <begin position="275"/>
        <end position="285"/>
    </location>
</feature>
<dbReference type="Proteomes" id="UP001367676">
    <property type="component" value="Unassembled WGS sequence"/>
</dbReference>
<dbReference type="PANTHER" id="PTHR33053">
    <property type="entry name" value="PROTEIN, PUTATIVE-RELATED"/>
    <property type="match status" value="1"/>
</dbReference>
<comment type="caution">
    <text evidence="2">The sequence shown here is derived from an EMBL/GenBank/DDBJ whole genome shotgun (WGS) entry which is preliminary data.</text>
</comment>
<name>A0AAN9T6F0_9HEMI</name>
<dbReference type="EMBL" id="JBBCAQ010000041">
    <property type="protein sequence ID" value="KAK7571202.1"/>
    <property type="molecule type" value="Genomic_DNA"/>
</dbReference>
<dbReference type="PANTHER" id="PTHR33053:SF9">
    <property type="entry name" value="AGAP000105-PA"/>
    <property type="match status" value="1"/>
</dbReference>
<reference evidence="2 3" key="1">
    <citation type="submission" date="2024-03" db="EMBL/GenBank/DDBJ databases">
        <title>Adaptation during the transition from Ophiocordyceps entomopathogen to insect associate is accompanied by gene loss and intensified selection.</title>
        <authorList>
            <person name="Ward C.M."/>
            <person name="Onetto C.A."/>
            <person name="Borneman A.R."/>
        </authorList>
    </citation>
    <scope>NUCLEOTIDE SEQUENCE [LARGE SCALE GENOMIC DNA]</scope>
    <source>
        <strain evidence="2">AWRI1</strain>
        <tissue evidence="2">Single Adult Female</tissue>
    </source>
</reference>
<evidence type="ECO:0000256" key="1">
    <source>
        <dbReference type="SAM" id="MobiDB-lite"/>
    </source>
</evidence>
<gene>
    <name evidence="2" type="ORF">V9T40_014806</name>
</gene>
<feature type="region of interest" description="Disordered" evidence="1">
    <location>
        <begin position="264"/>
        <end position="297"/>
    </location>
</feature>
<accession>A0AAN9T6F0</accession>
<evidence type="ECO:0000313" key="3">
    <source>
        <dbReference type="Proteomes" id="UP001367676"/>
    </source>
</evidence>
<keyword evidence="3" id="KW-1185">Reference proteome</keyword>
<sequence>MSKNFSSSSNSMRLNVSHDSCCHDSNYQINYHALSQALVFIKILPTLEPKIVLLFSKNMNLDIPRLLDKQKQHSCLWLKSQPEYNNKVARDAAEKYLFSNEFNKFEHVTNNSSYSHTRTGITDLLTLLGACREVRRIEMGEGEYYHFGVAKKIIENGHLFRSAGEELKLVFGVDELPVSNSSISKFWPILFYIRPYSEAIFTAGLYWGYVKPCDSNDFVVKLHRELTDLPKAFLRQTKGYAVYQSATATHSDMAERKLIPLPANSLDGTKLPPLKIKKPTPKKHRSNSDLNGEMRTR</sequence>
<protein>
    <submittedName>
        <fullName evidence="2">Uncharacterized protein</fullName>
    </submittedName>
</protein>
<organism evidence="2 3">
    <name type="scientific">Parthenolecanium corni</name>
    <dbReference type="NCBI Taxonomy" id="536013"/>
    <lineage>
        <taxon>Eukaryota</taxon>
        <taxon>Metazoa</taxon>
        <taxon>Ecdysozoa</taxon>
        <taxon>Arthropoda</taxon>
        <taxon>Hexapoda</taxon>
        <taxon>Insecta</taxon>
        <taxon>Pterygota</taxon>
        <taxon>Neoptera</taxon>
        <taxon>Paraneoptera</taxon>
        <taxon>Hemiptera</taxon>
        <taxon>Sternorrhyncha</taxon>
        <taxon>Coccoidea</taxon>
        <taxon>Coccidae</taxon>
        <taxon>Parthenolecanium</taxon>
    </lineage>
</organism>